<reference evidence="1 2" key="1">
    <citation type="submission" date="2014-04" db="EMBL/GenBank/DDBJ databases">
        <authorList>
            <consortium name="DOE Joint Genome Institute"/>
            <person name="Kuo A."/>
            <person name="Kohler A."/>
            <person name="Nagy L.G."/>
            <person name="Floudas D."/>
            <person name="Copeland A."/>
            <person name="Barry K.W."/>
            <person name="Cichocki N."/>
            <person name="Veneault-Fourrey C."/>
            <person name="LaButti K."/>
            <person name="Lindquist E.A."/>
            <person name="Lipzen A."/>
            <person name="Lundell T."/>
            <person name="Morin E."/>
            <person name="Murat C."/>
            <person name="Sun H."/>
            <person name="Tunlid A."/>
            <person name="Henrissat B."/>
            <person name="Grigoriev I.V."/>
            <person name="Hibbett D.S."/>
            <person name="Martin F."/>
            <person name="Nordberg H.P."/>
            <person name="Cantor M.N."/>
            <person name="Hua S.X."/>
        </authorList>
    </citation>
    <scope>NUCLEOTIDE SEQUENCE [LARGE SCALE GENOMIC DNA]</scope>
    <source>
        <strain evidence="1 2">LaAM-08-1</strain>
    </source>
</reference>
<organism evidence="1 2">
    <name type="scientific">Laccaria amethystina LaAM-08-1</name>
    <dbReference type="NCBI Taxonomy" id="1095629"/>
    <lineage>
        <taxon>Eukaryota</taxon>
        <taxon>Fungi</taxon>
        <taxon>Dikarya</taxon>
        <taxon>Basidiomycota</taxon>
        <taxon>Agaricomycotina</taxon>
        <taxon>Agaricomycetes</taxon>
        <taxon>Agaricomycetidae</taxon>
        <taxon>Agaricales</taxon>
        <taxon>Agaricineae</taxon>
        <taxon>Hydnangiaceae</taxon>
        <taxon>Laccaria</taxon>
    </lineage>
</organism>
<feature type="non-terminal residue" evidence="1">
    <location>
        <position position="1"/>
    </location>
</feature>
<feature type="non-terminal residue" evidence="1">
    <location>
        <position position="125"/>
    </location>
</feature>
<protein>
    <submittedName>
        <fullName evidence="1">Uncharacterized protein</fullName>
    </submittedName>
</protein>
<proteinExistence type="predicted"/>
<evidence type="ECO:0000313" key="1">
    <source>
        <dbReference type="EMBL" id="KIJ89855.1"/>
    </source>
</evidence>
<evidence type="ECO:0000313" key="2">
    <source>
        <dbReference type="Proteomes" id="UP000054477"/>
    </source>
</evidence>
<accession>A0A0C9WKZ6</accession>
<name>A0A0C9WKZ6_9AGAR</name>
<dbReference type="EMBL" id="KN839398">
    <property type="protein sequence ID" value="KIJ89855.1"/>
    <property type="molecule type" value="Genomic_DNA"/>
</dbReference>
<dbReference type="OrthoDB" id="3137936at2759"/>
<keyword evidence="2" id="KW-1185">Reference proteome</keyword>
<dbReference type="AlphaFoldDB" id="A0A0C9WKZ6"/>
<gene>
    <name evidence="1" type="ORF">K443DRAFT_36633</name>
</gene>
<dbReference type="HOGENOM" id="CLU_174975_0_0_1"/>
<dbReference type="Proteomes" id="UP000054477">
    <property type="component" value="Unassembled WGS sequence"/>
</dbReference>
<reference evidence="2" key="2">
    <citation type="submission" date="2015-01" db="EMBL/GenBank/DDBJ databases">
        <title>Evolutionary Origins and Diversification of the Mycorrhizal Mutualists.</title>
        <authorList>
            <consortium name="DOE Joint Genome Institute"/>
            <consortium name="Mycorrhizal Genomics Consortium"/>
            <person name="Kohler A."/>
            <person name="Kuo A."/>
            <person name="Nagy L.G."/>
            <person name="Floudas D."/>
            <person name="Copeland A."/>
            <person name="Barry K.W."/>
            <person name="Cichocki N."/>
            <person name="Veneault-Fourrey C."/>
            <person name="LaButti K."/>
            <person name="Lindquist E.A."/>
            <person name="Lipzen A."/>
            <person name="Lundell T."/>
            <person name="Morin E."/>
            <person name="Murat C."/>
            <person name="Riley R."/>
            <person name="Ohm R."/>
            <person name="Sun H."/>
            <person name="Tunlid A."/>
            <person name="Henrissat B."/>
            <person name="Grigoriev I.V."/>
            <person name="Hibbett D.S."/>
            <person name="Martin F."/>
        </authorList>
    </citation>
    <scope>NUCLEOTIDE SEQUENCE [LARGE SCALE GENOMIC DNA]</scope>
    <source>
        <strain evidence="2">LaAM-08-1</strain>
    </source>
</reference>
<sequence length="125" mass="14676">KGDGLQDHHHIAIPSEVYSNKEKARDIRLIYTDKIKVKFVKDDQVETPSGRWCNICKNDDEFVKKSGMRKAFHTGSNSSCRQHIRQHYAIYQERCKAANILEHHWAIPRIIWKKMEDERMGKKAG</sequence>